<dbReference type="InterPro" id="IPR037523">
    <property type="entry name" value="VOC_core"/>
</dbReference>
<dbReference type="Proteomes" id="UP000319976">
    <property type="component" value="Chromosome"/>
</dbReference>
<dbReference type="PANTHER" id="PTHR33993">
    <property type="entry name" value="GLYOXALASE-RELATED"/>
    <property type="match status" value="1"/>
</dbReference>
<dbReference type="InterPro" id="IPR004360">
    <property type="entry name" value="Glyas_Fos-R_dOase_dom"/>
</dbReference>
<proteinExistence type="predicted"/>
<dbReference type="CDD" id="cd07247">
    <property type="entry name" value="SgaA_N_like"/>
    <property type="match status" value="1"/>
</dbReference>
<dbReference type="EMBL" id="CP036316">
    <property type="protein sequence ID" value="QDT63230.1"/>
    <property type="molecule type" value="Genomic_DNA"/>
</dbReference>
<dbReference type="PROSITE" id="PS51819">
    <property type="entry name" value="VOC"/>
    <property type="match status" value="1"/>
</dbReference>
<dbReference type="SUPFAM" id="SSF54593">
    <property type="entry name" value="Glyoxalase/Bleomycin resistance protein/Dihydroxybiphenyl dioxygenase"/>
    <property type="match status" value="1"/>
</dbReference>
<evidence type="ECO:0000313" key="3">
    <source>
        <dbReference type="Proteomes" id="UP000319976"/>
    </source>
</evidence>
<sequence>MMACDHKTGQAIVIDASVLSPFEDEEMPSSVNPVNWFEIPVTDLARAGAFYSQAFGYEITEVEMGPTKMGWFPMEYGASGATGTLVLADGFTPSKEGSLVYFSVKDLDATLTSIEAAGGAILLPKTDIGEHGCFAHFEDSEGNRIGVHQAAEGEA</sequence>
<feature type="domain" description="VOC" evidence="1">
    <location>
        <begin position="33"/>
        <end position="150"/>
    </location>
</feature>
<reference evidence="2 3" key="1">
    <citation type="submission" date="2019-02" db="EMBL/GenBank/DDBJ databases">
        <title>Deep-cultivation of Planctomycetes and their phenomic and genomic characterization uncovers novel biology.</title>
        <authorList>
            <person name="Wiegand S."/>
            <person name="Jogler M."/>
            <person name="Boedeker C."/>
            <person name="Pinto D."/>
            <person name="Vollmers J."/>
            <person name="Rivas-Marin E."/>
            <person name="Kohn T."/>
            <person name="Peeters S.H."/>
            <person name="Heuer A."/>
            <person name="Rast P."/>
            <person name="Oberbeckmann S."/>
            <person name="Bunk B."/>
            <person name="Jeske O."/>
            <person name="Meyerdierks A."/>
            <person name="Storesund J.E."/>
            <person name="Kallscheuer N."/>
            <person name="Luecker S."/>
            <person name="Lage O.M."/>
            <person name="Pohl T."/>
            <person name="Merkel B.J."/>
            <person name="Hornburger P."/>
            <person name="Mueller R.-W."/>
            <person name="Bruemmer F."/>
            <person name="Labrenz M."/>
            <person name="Spormann A.M."/>
            <person name="Op den Camp H."/>
            <person name="Overmann J."/>
            <person name="Amann R."/>
            <person name="Jetten M.S.M."/>
            <person name="Mascher T."/>
            <person name="Medema M.H."/>
            <person name="Devos D.P."/>
            <person name="Kaster A.-K."/>
            <person name="Ovreas L."/>
            <person name="Rohde M."/>
            <person name="Galperin M.Y."/>
            <person name="Jogler C."/>
        </authorList>
    </citation>
    <scope>NUCLEOTIDE SEQUENCE [LARGE SCALE GENOMIC DNA]</scope>
    <source>
        <strain evidence="2 3">V22</strain>
    </source>
</reference>
<protein>
    <submittedName>
        <fullName evidence="2">Glyoxalase-like domain protein</fullName>
    </submittedName>
</protein>
<accession>A0A517T4C8</accession>
<gene>
    <name evidence="2" type="ORF">V22_04490</name>
</gene>
<name>A0A517T4C8_9PLAN</name>
<dbReference type="PANTHER" id="PTHR33993:SF2">
    <property type="entry name" value="VOC DOMAIN-CONTAINING PROTEIN"/>
    <property type="match status" value="1"/>
</dbReference>
<dbReference type="RefSeq" id="WP_197439876.1">
    <property type="nucleotide sequence ID" value="NZ_CP036316.1"/>
</dbReference>
<evidence type="ECO:0000259" key="1">
    <source>
        <dbReference type="PROSITE" id="PS51819"/>
    </source>
</evidence>
<evidence type="ECO:0000313" key="2">
    <source>
        <dbReference type="EMBL" id="QDT63230.1"/>
    </source>
</evidence>
<dbReference type="Pfam" id="PF00903">
    <property type="entry name" value="Glyoxalase"/>
    <property type="match status" value="1"/>
</dbReference>
<dbReference type="InterPro" id="IPR029068">
    <property type="entry name" value="Glyas_Bleomycin-R_OHBP_Dase"/>
</dbReference>
<dbReference type="InterPro" id="IPR052164">
    <property type="entry name" value="Anthracycline_SecMetBiosynth"/>
</dbReference>
<organism evidence="2 3">
    <name type="scientific">Calycomorphotria hydatis</name>
    <dbReference type="NCBI Taxonomy" id="2528027"/>
    <lineage>
        <taxon>Bacteria</taxon>
        <taxon>Pseudomonadati</taxon>
        <taxon>Planctomycetota</taxon>
        <taxon>Planctomycetia</taxon>
        <taxon>Planctomycetales</taxon>
        <taxon>Planctomycetaceae</taxon>
        <taxon>Calycomorphotria</taxon>
    </lineage>
</organism>
<dbReference type="AlphaFoldDB" id="A0A517T4C8"/>
<keyword evidence="3" id="KW-1185">Reference proteome</keyword>
<dbReference type="Gene3D" id="3.10.180.10">
    <property type="entry name" value="2,3-Dihydroxybiphenyl 1,2-Dioxygenase, domain 1"/>
    <property type="match status" value="1"/>
</dbReference>
<dbReference type="KEGG" id="chya:V22_04490"/>